<feature type="compositionally biased region" description="Pro residues" evidence="1">
    <location>
        <begin position="142"/>
        <end position="153"/>
    </location>
</feature>
<feature type="transmembrane region" description="Helical" evidence="2">
    <location>
        <begin position="167"/>
        <end position="184"/>
    </location>
</feature>
<accession>X0UF09</accession>
<feature type="compositionally biased region" description="Basic and acidic residues" evidence="1">
    <location>
        <begin position="126"/>
        <end position="141"/>
    </location>
</feature>
<comment type="caution">
    <text evidence="4">The sequence shown here is derived from an EMBL/GenBank/DDBJ whole genome shotgun (WGS) entry which is preliminary data.</text>
</comment>
<evidence type="ECO:0000256" key="1">
    <source>
        <dbReference type="SAM" id="MobiDB-lite"/>
    </source>
</evidence>
<dbReference type="SMART" id="SM00240">
    <property type="entry name" value="FHA"/>
    <property type="match status" value="1"/>
</dbReference>
<organism evidence="4">
    <name type="scientific">marine sediment metagenome</name>
    <dbReference type="NCBI Taxonomy" id="412755"/>
    <lineage>
        <taxon>unclassified sequences</taxon>
        <taxon>metagenomes</taxon>
        <taxon>ecological metagenomes</taxon>
    </lineage>
</organism>
<keyword evidence="2" id="KW-0472">Membrane</keyword>
<dbReference type="EMBL" id="BARS01021502">
    <property type="protein sequence ID" value="GAG04349.1"/>
    <property type="molecule type" value="Genomic_DNA"/>
</dbReference>
<keyword evidence="2" id="KW-0812">Transmembrane</keyword>
<dbReference type="CDD" id="cd00060">
    <property type="entry name" value="FHA"/>
    <property type="match status" value="1"/>
</dbReference>
<protein>
    <recommendedName>
        <fullName evidence="3">FHA domain-containing protein</fullName>
    </recommendedName>
</protein>
<feature type="non-terminal residue" evidence="4">
    <location>
        <position position="1"/>
    </location>
</feature>
<feature type="domain" description="FHA" evidence="3">
    <location>
        <begin position="32"/>
        <end position="82"/>
    </location>
</feature>
<evidence type="ECO:0000259" key="3">
    <source>
        <dbReference type="PROSITE" id="PS50006"/>
    </source>
</evidence>
<dbReference type="Pfam" id="PF00498">
    <property type="entry name" value="FHA"/>
    <property type="match status" value="1"/>
</dbReference>
<dbReference type="AlphaFoldDB" id="X0UF09"/>
<proteinExistence type="predicted"/>
<sequence length="186" mass="20245">IMEEDWKITISCIESPDQSFIGYQKVFTSSPIAIGRAENNDMVIPDPAASRNHAILRITTDYSRVFITDMSTHGTEVSGKVVPKGRGSGFTIENGDTIKIGQTVLQYELQLKSSVQSTMIGEIDRSFLDKPPEPAAPKEPEPAPAPAPAPVPQPIQAEDTSKKYNPVYIGIIVVCLIVLLYLIFGG</sequence>
<keyword evidence="2" id="KW-1133">Transmembrane helix</keyword>
<gene>
    <name evidence="4" type="ORF">S01H1_34528</name>
</gene>
<dbReference type="InterPro" id="IPR000253">
    <property type="entry name" value="FHA_dom"/>
</dbReference>
<name>X0UF09_9ZZZZ</name>
<evidence type="ECO:0000256" key="2">
    <source>
        <dbReference type="SAM" id="Phobius"/>
    </source>
</evidence>
<reference evidence="4" key="1">
    <citation type="journal article" date="2014" name="Front. Microbiol.">
        <title>High frequency of phylogenetically diverse reductive dehalogenase-homologous genes in deep subseafloor sedimentary metagenomes.</title>
        <authorList>
            <person name="Kawai M."/>
            <person name="Futagami T."/>
            <person name="Toyoda A."/>
            <person name="Takaki Y."/>
            <person name="Nishi S."/>
            <person name="Hori S."/>
            <person name="Arai W."/>
            <person name="Tsubouchi T."/>
            <person name="Morono Y."/>
            <person name="Uchiyama I."/>
            <person name="Ito T."/>
            <person name="Fujiyama A."/>
            <person name="Inagaki F."/>
            <person name="Takami H."/>
        </authorList>
    </citation>
    <scope>NUCLEOTIDE SEQUENCE</scope>
    <source>
        <strain evidence="4">Expedition CK06-06</strain>
    </source>
</reference>
<evidence type="ECO:0000313" key="4">
    <source>
        <dbReference type="EMBL" id="GAG04349.1"/>
    </source>
</evidence>
<dbReference type="SUPFAM" id="SSF49879">
    <property type="entry name" value="SMAD/FHA domain"/>
    <property type="match status" value="1"/>
</dbReference>
<dbReference type="PROSITE" id="PS50006">
    <property type="entry name" value="FHA_DOMAIN"/>
    <property type="match status" value="1"/>
</dbReference>
<feature type="region of interest" description="Disordered" evidence="1">
    <location>
        <begin position="126"/>
        <end position="157"/>
    </location>
</feature>
<dbReference type="InterPro" id="IPR008984">
    <property type="entry name" value="SMAD_FHA_dom_sf"/>
</dbReference>
<dbReference type="Gene3D" id="2.60.200.20">
    <property type="match status" value="1"/>
</dbReference>